<gene>
    <name evidence="6" type="ORF">SAMN05660429_02666</name>
</gene>
<dbReference type="Pfam" id="PF00486">
    <property type="entry name" value="Trans_reg_C"/>
    <property type="match status" value="1"/>
</dbReference>
<name>A0A1I0H3C2_THASX</name>
<feature type="DNA-binding region" description="OmpR/PhoB-type" evidence="3">
    <location>
        <begin position="129"/>
        <end position="228"/>
    </location>
</feature>
<dbReference type="InterPro" id="IPR011006">
    <property type="entry name" value="CheY-like_superfamily"/>
</dbReference>
<evidence type="ECO:0000256" key="2">
    <source>
        <dbReference type="PROSITE-ProRule" id="PRU00169"/>
    </source>
</evidence>
<evidence type="ECO:0000259" key="5">
    <source>
        <dbReference type="PROSITE" id="PS51755"/>
    </source>
</evidence>
<keyword evidence="7" id="KW-1185">Reference proteome</keyword>
<dbReference type="PANTHER" id="PTHR48111">
    <property type="entry name" value="REGULATOR OF RPOS"/>
    <property type="match status" value="1"/>
</dbReference>
<dbReference type="STRING" id="349064.SAMN05660429_02666"/>
<accession>A0A1I0H3C2</accession>
<dbReference type="InterPro" id="IPR001867">
    <property type="entry name" value="OmpR/PhoB-type_DNA-bd"/>
</dbReference>
<proteinExistence type="predicted"/>
<keyword evidence="1 3" id="KW-0238">DNA-binding</keyword>
<protein>
    <submittedName>
        <fullName evidence="6">Two-component system, OmpR family, response regulator</fullName>
    </submittedName>
</protein>
<feature type="domain" description="OmpR/PhoB-type" evidence="5">
    <location>
        <begin position="129"/>
        <end position="228"/>
    </location>
</feature>
<sequence length="230" mass="26139">MTSMKNRILLIEDDHRLARSVANFLTEQGFHVKHFISGENLDLLIESNSIDLIICDVMLPGTDGFKIAKRVRHTFDGPFIFLTALSNMEDQLKGFELGADDYLAKPVEPAILLARINACLKRNRRQQSNNEIAVGNLSINNQVRIVKVEQDDVALSRYEFDLLWLLASHQGTQVSREFLFINTVGREYDGLDRTVDGRVSRLRKKLEAVPNINCRISTQWGQGYMLACTD</sequence>
<dbReference type="RefSeq" id="WP_245732141.1">
    <property type="nucleotide sequence ID" value="NZ_AP027363.1"/>
</dbReference>
<dbReference type="SMART" id="SM00448">
    <property type="entry name" value="REC"/>
    <property type="match status" value="1"/>
</dbReference>
<dbReference type="CDD" id="cd00383">
    <property type="entry name" value="trans_reg_C"/>
    <property type="match status" value="1"/>
</dbReference>
<dbReference type="EMBL" id="FOHK01000014">
    <property type="protein sequence ID" value="SET78069.1"/>
    <property type="molecule type" value="Genomic_DNA"/>
</dbReference>
<evidence type="ECO:0000313" key="6">
    <source>
        <dbReference type="EMBL" id="SET78069.1"/>
    </source>
</evidence>
<evidence type="ECO:0000256" key="3">
    <source>
        <dbReference type="PROSITE-ProRule" id="PRU01091"/>
    </source>
</evidence>
<dbReference type="InterPro" id="IPR001789">
    <property type="entry name" value="Sig_transdc_resp-reg_receiver"/>
</dbReference>
<feature type="modified residue" description="4-aspartylphosphate" evidence="2">
    <location>
        <position position="56"/>
    </location>
</feature>
<dbReference type="Pfam" id="PF00072">
    <property type="entry name" value="Response_reg"/>
    <property type="match status" value="1"/>
</dbReference>
<dbReference type="PANTHER" id="PTHR48111:SF47">
    <property type="entry name" value="TRANSCRIPTIONAL REGULATORY PROTEIN RSTA"/>
    <property type="match status" value="1"/>
</dbReference>
<dbReference type="Gene3D" id="1.10.10.10">
    <property type="entry name" value="Winged helix-like DNA-binding domain superfamily/Winged helix DNA-binding domain"/>
    <property type="match status" value="1"/>
</dbReference>
<dbReference type="GO" id="GO:0005829">
    <property type="term" value="C:cytosol"/>
    <property type="evidence" value="ECO:0007669"/>
    <property type="project" value="TreeGrafter"/>
</dbReference>
<dbReference type="GO" id="GO:0000976">
    <property type="term" value="F:transcription cis-regulatory region binding"/>
    <property type="evidence" value="ECO:0007669"/>
    <property type="project" value="TreeGrafter"/>
</dbReference>
<dbReference type="PROSITE" id="PS51755">
    <property type="entry name" value="OMPR_PHOB"/>
    <property type="match status" value="1"/>
</dbReference>
<organism evidence="6 7">
    <name type="scientific">Thalassotalea agarivorans</name>
    <name type="common">Thalassomonas agarivorans</name>
    <dbReference type="NCBI Taxonomy" id="349064"/>
    <lineage>
        <taxon>Bacteria</taxon>
        <taxon>Pseudomonadati</taxon>
        <taxon>Pseudomonadota</taxon>
        <taxon>Gammaproteobacteria</taxon>
        <taxon>Alteromonadales</taxon>
        <taxon>Colwelliaceae</taxon>
        <taxon>Thalassotalea</taxon>
    </lineage>
</organism>
<dbReference type="Gene3D" id="3.40.50.2300">
    <property type="match status" value="1"/>
</dbReference>
<dbReference type="InterPro" id="IPR036388">
    <property type="entry name" value="WH-like_DNA-bd_sf"/>
</dbReference>
<dbReference type="Proteomes" id="UP000199308">
    <property type="component" value="Unassembled WGS sequence"/>
</dbReference>
<dbReference type="GO" id="GO:0032993">
    <property type="term" value="C:protein-DNA complex"/>
    <property type="evidence" value="ECO:0007669"/>
    <property type="project" value="TreeGrafter"/>
</dbReference>
<dbReference type="SUPFAM" id="SSF52172">
    <property type="entry name" value="CheY-like"/>
    <property type="match status" value="1"/>
</dbReference>
<dbReference type="GO" id="GO:0000156">
    <property type="term" value="F:phosphorelay response regulator activity"/>
    <property type="evidence" value="ECO:0007669"/>
    <property type="project" value="TreeGrafter"/>
</dbReference>
<feature type="domain" description="Response regulatory" evidence="4">
    <location>
        <begin position="7"/>
        <end position="120"/>
    </location>
</feature>
<dbReference type="Gene3D" id="6.10.250.690">
    <property type="match status" value="1"/>
</dbReference>
<evidence type="ECO:0000313" key="7">
    <source>
        <dbReference type="Proteomes" id="UP000199308"/>
    </source>
</evidence>
<evidence type="ECO:0000259" key="4">
    <source>
        <dbReference type="PROSITE" id="PS50110"/>
    </source>
</evidence>
<dbReference type="SMART" id="SM00862">
    <property type="entry name" value="Trans_reg_C"/>
    <property type="match status" value="1"/>
</dbReference>
<keyword evidence="2" id="KW-0597">Phosphoprotein</keyword>
<dbReference type="AlphaFoldDB" id="A0A1I0H3C2"/>
<evidence type="ECO:0000256" key="1">
    <source>
        <dbReference type="ARBA" id="ARBA00023125"/>
    </source>
</evidence>
<dbReference type="PROSITE" id="PS50110">
    <property type="entry name" value="RESPONSE_REGULATORY"/>
    <property type="match status" value="1"/>
</dbReference>
<reference evidence="6 7" key="1">
    <citation type="submission" date="2016-10" db="EMBL/GenBank/DDBJ databases">
        <authorList>
            <person name="de Groot N.N."/>
        </authorList>
    </citation>
    <scope>NUCLEOTIDE SEQUENCE [LARGE SCALE GENOMIC DNA]</scope>
    <source>
        <strain evidence="6 7">DSM 19706</strain>
    </source>
</reference>
<dbReference type="GO" id="GO:0006355">
    <property type="term" value="P:regulation of DNA-templated transcription"/>
    <property type="evidence" value="ECO:0007669"/>
    <property type="project" value="InterPro"/>
</dbReference>
<dbReference type="InterPro" id="IPR039420">
    <property type="entry name" value="WalR-like"/>
</dbReference>